<name>A0ABR3VA02_HUMIN</name>
<feature type="region of interest" description="Disordered" evidence="2">
    <location>
        <begin position="123"/>
        <end position="192"/>
    </location>
</feature>
<proteinExistence type="predicted"/>
<dbReference type="InterPro" id="IPR018466">
    <property type="entry name" value="Kre9/Knh1-like_N"/>
</dbReference>
<protein>
    <recommendedName>
        <fullName evidence="4">Yeast cell wall synthesis Kre9/Knh1-like N-terminal domain-containing protein</fullName>
    </recommendedName>
</protein>
<evidence type="ECO:0000256" key="1">
    <source>
        <dbReference type="ARBA" id="ARBA00022729"/>
    </source>
</evidence>
<evidence type="ECO:0000313" key="5">
    <source>
        <dbReference type="EMBL" id="KAL1838595.1"/>
    </source>
</evidence>
<feature type="compositionally biased region" description="Low complexity" evidence="2">
    <location>
        <begin position="135"/>
        <end position="192"/>
    </location>
</feature>
<accession>A0ABR3VA02</accession>
<comment type="caution">
    <text evidence="5">The sequence shown here is derived from an EMBL/GenBank/DDBJ whole genome shotgun (WGS) entry which is preliminary data.</text>
</comment>
<dbReference type="PANTHER" id="PTHR40633">
    <property type="entry name" value="MATRIX PROTEIN, PUTATIVE (AFU_ORTHOLOGUE AFUA_8G05410)-RELATED"/>
    <property type="match status" value="1"/>
</dbReference>
<keyword evidence="1 3" id="KW-0732">Signal</keyword>
<feature type="domain" description="Yeast cell wall synthesis Kre9/Knh1-like N-terminal" evidence="4">
    <location>
        <begin position="27"/>
        <end position="119"/>
    </location>
</feature>
<evidence type="ECO:0000259" key="4">
    <source>
        <dbReference type="Pfam" id="PF10342"/>
    </source>
</evidence>
<sequence length="239" mass="23895">MRLSFASIVAFATAALAQTAGFHPIPKPSQGEEVAAGSVYEIVWQPDSTHPGEITIGLLGGATPSTLSIVDTIATGVDGSAGKFSWAVPSTLGNLETYGIMITLESDNSVFQYGFPFKIVAGGDDTDDESDDESSTTTTSTTTSTSTATTTSTKSTATSESSSSSSSTSSAAPSSFLTSSTEESSTTVAPSSTFTSVVVVTPTEPAPTTTDPVTTNGAAPMAAGGLALFGGLAVAALAF</sequence>
<feature type="signal peptide" evidence="3">
    <location>
        <begin position="1"/>
        <end position="17"/>
    </location>
</feature>
<organism evidence="5 6">
    <name type="scientific">Humicola insolens</name>
    <name type="common">Soft-rot fungus</name>
    <dbReference type="NCBI Taxonomy" id="85995"/>
    <lineage>
        <taxon>Eukaryota</taxon>
        <taxon>Fungi</taxon>
        <taxon>Dikarya</taxon>
        <taxon>Ascomycota</taxon>
        <taxon>Pezizomycotina</taxon>
        <taxon>Sordariomycetes</taxon>
        <taxon>Sordariomycetidae</taxon>
        <taxon>Sordariales</taxon>
        <taxon>Chaetomiaceae</taxon>
        <taxon>Mycothermus</taxon>
    </lineage>
</organism>
<dbReference type="InterPro" id="IPR052982">
    <property type="entry name" value="SRP1/TIP1-like"/>
</dbReference>
<dbReference type="Pfam" id="PF10342">
    <property type="entry name" value="Kre9_KNH"/>
    <property type="match status" value="1"/>
</dbReference>
<feature type="chain" id="PRO_5047287457" description="Yeast cell wall synthesis Kre9/Knh1-like N-terminal domain-containing protein" evidence="3">
    <location>
        <begin position="18"/>
        <end position="239"/>
    </location>
</feature>
<evidence type="ECO:0000313" key="6">
    <source>
        <dbReference type="Proteomes" id="UP001583172"/>
    </source>
</evidence>
<feature type="compositionally biased region" description="Acidic residues" evidence="2">
    <location>
        <begin position="124"/>
        <end position="134"/>
    </location>
</feature>
<dbReference type="Proteomes" id="UP001583172">
    <property type="component" value="Unassembled WGS sequence"/>
</dbReference>
<gene>
    <name evidence="5" type="ORF">VTJ49DRAFT_2491</name>
</gene>
<evidence type="ECO:0000256" key="2">
    <source>
        <dbReference type="SAM" id="MobiDB-lite"/>
    </source>
</evidence>
<dbReference type="PANTHER" id="PTHR40633:SF1">
    <property type="entry name" value="GPI ANCHORED SERINE-THREONINE RICH PROTEIN (AFU_ORTHOLOGUE AFUA_1G03630)"/>
    <property type="match status" value="1"/>
</dbReference>
<dbReference type="EMBL" id="JAZGSY010000205">
    <property type="protein sequence ID" value="KAL1838595.1"/>
    <property type="molecule type" value="Genomic_DNA"/>
</dbReference>
<keyword evidence="6" id="KW-1185">Reference proteome</keyword>
<evidence type="ECO:0000256" key="3">
    <source>
        <dbReference type="SAM" id="SignalP"/>
    </source>
</evidence>
<reference evidence="5 6" key="1">
    <citation type="journal article" date="2024" name="Commun. Biol.">
        <title>Comparative genomic analysis of thermophilic fungi reveals convergent evolutionary adaptations and gene losses.</title>
        <authorList>
            <person name="Steindorff A.S."/>
            <person name="Aguilar-Pontes M.V."/>
            <person name="Robinson A.J."/>
            <person name="Andreopoulos B."/>
            <person name="LaButti K."/>
            <person name="Kuo A."/>
            <person name="Mondo S."/>
            <person name="Riley R."/>
            <person name="Otillar R."/>
            <person name="Haridas S."/>
            <person name="Lipzen A."/>
            <person name="Grimwood J."/>
            <person name="Schmutz J."/>
            <person name="Clum A."/>
            <person name="Reid I.D."/>
            <person name="Moisan M.C."/>
            <person name="Butler G."/>
            <person name="Nguyen T.T.M."/>
            <person name="Dewar K."/>
            <person name="Conant G."/>
            <person name="Drula E."/>
            <person name="Henrissat B."/>
            <person name="Hansel C."/>
            <person name="Singer S."/>
            <person name="Hutchinson M.I."/>
            <person name="de Vries R.P."/>
            <person name="Natvig D.O."/>
            <person name="Powell A.J."/>
            <person name="Tsang A."/>
            <person name="Grigoriev I.V."/>
        </authorList>
    </citation>
    <scope>NUCLEOTIDE SEQUENCE [LARGE SCALE GENOMIC DNA]</scope>
    <source>
        <strain evidence="5 6">CBS 620.91</strain>
    </source>
</reference>